<dbReference type="InterPro" id="IPR038293">
    <property type="entry name" value="ATPase_inh_sub_z_sf"/>
</dbReference>
<accession>A0A7W6KG11</accession>
<dbReference type="PIRSF" id="PIRSF031780">
    <property type="entry name" value="UCP031780"/>
    <property type="match status" value="1"/>
</dbReference>
<dbReference type="RefSeq" id="WP_183481679.1">
    <property type="nucleotide sequence ID" value="NZ_JACIDZ010000001.1"/>
</dbReference>
<dbReference type="Proteomes" id="UP000530571">
    <property type="component" value="Unassembled WGS sequence"/>
</dbReference>
<dbReference type="EMBL" id="JACIDZ010000001">
    <property type="protein sequence ID" value="MBB4120433.1"/>
    <property type="molecule type" value="Genomic_DNA"/>
</dbReference>
<sequence>MSGSIFTDRERAFEAAYVQQEAARFRVIARRNRMLAAWAAELLGRDDLEFYASEVIAADFTHAGHDDVLKKLMRDFAEAEIEIDEETVRMKMHAFLQAASRQSEGAE</sequence>
<evidence type="ECO:0008006" key="3">
    <source>
        <dbReference type="Google" id="ProtNLM"/>
    </source>
</evidence>
<proteinExistence type="predicted"/>
<evidence type="ECO:0000313" key="2">
    <source>
        <dbReference type="Proteomes" id="UP000530571"/>
    </source>
</evidence>
<reference evidence="1 2" key="1">
    <citation type="submission" date="2020-08" db="EMBL/GenBank/DDBJ databases">
        <title>Genomic Encyclopedia of Type Strains, Phase IV (KMG-IV): sequencing the most valuable type-strain genomes for metagenomic binning, comparative biology and taxonomic classification.</title>
        <authorList>
            <person name="Goeker M."/>
        </authorList>
    </citation>
    <scope>NUCLEOTIDE SEQUENCE [LARGE SCALE GENOMIC DNA]</scope>
    <source>
        <strain evidence="1 2">DSM 28101</strain>
    </source>
</reference>
<dbReference type="Gene3D" id="1.10.790.20">
    <property type="entry name" value="Domain of unknown function DUF1476"/>
    <property type="match status" value="1"/>
</dbReference>
<keyword evidence="2" id="KW-1185">Reference proteome</keyword>
<name>A0A7W6KG11_9HYPH</name>
<dbReference type="Pfam" id="PF07345">
    <property type="entry name" value="ATPaseInh_sub_z"/>
    <property type="match status" value="1"/>
</dbReference>
<evidence type="ECO:0000313" key="1">
    <source>
        <dbReference type="EMBL" id="MBB4120433.1"/>
    </source>
</evidence>
<protein>
    <recommendedName>
        <fullName evidence="3">DUF1476 domain-containing protein</fullName>
    </recommendedName>
</protein>
<comment type="caution">
    <text evidence="1">The sequence shown here is derived from an EMBL/GenBank/DDBJ whole genome shotgun (WGS) entry which is preliminary data.</text>
</comment>
<gene>
    <name evidence="1" type="ORF">GGR30_000328</name>
</gene>
<dbReference type="InterPro" id="IPR009945">
    <property type="entry name" value="ATPase_inh_sub_z"/>
</dbReference>
<dbReference type="AlphaFoldDB" id="A0A7W6KG11"/>
<organism evidence="1 2">
    <name type="scientific">Martelella radicis</name>
    <dbReference type="NCBI Taxonomy" id="1397476"/>
    <lineage>
        <taxon>Bacteria</taxon>
        <taxon>Pseudomonadati</taxon>
        <taxon>Pseudomonadota</taxon>
        <taxon>Alphaproteobacteria</taxon>
        <taxon>Hyphomicrobiales</taxon>
        <taxon>Aurantimonadaceae</taxon>
        <taxon>Martelella</taxon>
    </lineage>
</organism>